<dbReference type="RefSeq" id="WP_024436631.1">
    <property type="nucleotide sequence ID" value="NZ_CP027530.1"/>
</dbReference>
<evidence type="ECO:0008006" key="3">
    <source>
        <dbReference type="Google" id="ProtNLM"/>
    </source>
</evidence>
<comment type="caution">
    <text evidence="1">The sequence shown here is derived from an EMBL/GenBank/DDBJ whole genome shotgun (WGS) entry which is preliminary data.</text>
</comment>
<evidence type="ECO:0000313" key="2">
    <source>
        <dbReference type="Proteomes" id="UP000194699"/>
    </source>
</evidence>
<sequence length="109" mass="12138">MNKFIIVSSILLLAGCSSFKKLPACDSPEVTNILKNAITEVPAFKMLGVTNIEIKDIGERPSSTRDKKICRGSLFLGENLGSQVIYYSVDWQNKDKGEFWVQTIPNPTE</sequence>
<evidence type="ECO:0000313" key="1">
    <source>
        <dbReference type="EMBL" id="OTM89251.1"/>
    </source>
</evidence>
<dbReference type="Proteomes" id="UP000194699">
    <property type="component" value="Unassembled WGS sequence"/>
</dbReference>
<organism evidence="1 2">
    <name type="scientific">Acinetobacter baumannii</name>
    <dbReference type="NCBI Taxonomy" id="470"/>
    <lineage>
        <taxon>Bacteria</taxon>
        <taxon>Pseudomonadati</taxon>
        <taxon>Pseudomonadota</taxon>
        <taxon>Gammaproteobacteria</taxon>
        <taxon>Moraxellales</taxon>
        <taxon>Moraxellaceae</taxon>
        <taxon>Acinetobacter</taxon>
        <taxon>Acinetobacter calcoaceticus/baumannii complex</taxon>
    </lineage>
</organism>
<gene>
    <name evidence="1" type="ORF">B9X95_08090</name>
</gene>
<dbReference type="PROSITE" id="PS51257">
    <property type="entry name" value="PROKAR_LIPOPROTEIN"/>
    <property type="match status" value="1"/>
</dbReference>
<accession>A0A241ZFX8</accession>
<proteinExistence type="predicted"/>
<name>A0A241ZFX8_ACIBA</name>
<reference evidence="2" key="1">
    <citation type="submission" date="2017-05" db="EMBL/GenBank/DDBJ databases">
        <authorList>
            <person name="Kreiswirth B."/>
            <person name="Manca C."/>
            <person name="Chen L."/>
            <person name="Evans S."/>
            <person name="Fowler V."/>
            <person name="Patel R."/>
            <person name="Chambers H."/>
            <person name="Bonomo R."/>
            <person name="Paul V."/>
            <person name="Sankar J."/>
            <person name="Gaind R."/>
            <person name="Ray P."/>
            <person name="Gautam V."/>
            <person name="Biswal M."/>
            <person name="Datta S."/>
            <person name="Walia K."/>
            <person name="Adams M."/>
            <person name="Nelson K."/>
            <person name="Sutton G."/>
            <person name="Fouts D."/>
            <person name="Hujer K."/>
            <person name="Hujer A."/>
        </authorList>
    </citation>
    <scope>NUCLEOTIDE SEQUENCE [LARGE SCALE GENOMIC DNA]</scope>
    <source>
        <strain evidence="2">PR350</strain>
    </source>
</reference>
<dbReference type="AlphaFoldDB" id="A0A241ZFX8"/>
<protein>
    <recommendedName>
        <fullName evidence="3">Lipoprotein</fullName>
    </recommendedName>
</protein>
<dbReference type="EMBL" id="NGEL01000084">
    <property type="protein sequence ID" value="OTM89251.1"/>
    <property type="molecule type" value="Genomic_DNA"/>
</dbReference>